<keyword evidence="3" id="KW-1185">Reference proteome</keyword>
<keyword evidence="1" id="KW-0732">Signal</keyword>
<proteinExistence type="predicted"/>
<dbReference type="RefSeq" id="WP_126953191.1">
    <property type="nucleotide sequence ID" value="NZ_RZGR01000002.1"/>
</dbReference>
<dbReference type="InterPro" id="IPR007825">
    <property type="entry name" value="Major_OMP_Legionella"/>
</dbReference>
<dbReference type="AlphaFoldDB" id="A0A3S0WT46"/>
<dbReference type="EMBL" id="RZGR01000002">
    <property type="protein sequence ID" value="RUQ91091.1"/>
    <property type="molecule type" value="Genomic_DNA"/>
</dbReference>
<comment type="caution">
    <text evidence="2">The sequence shown here is derived from an EMBL/GenBank/DDBJ whole genome shotgun (WGS) entry which is preliminary data.</text>
</comment>
<reference evidence="2 3" key="1">
    <citation type="submission" date="2018-12" db="EMBL/GenBank/DDBJ databases">
        <title>Legionella sp,whole genome shotgun sequence.</title>
        <authorList>
            <person name="Wu H."/>
        </authorList>
    </citation>
    <scope>NUCLEOTIDE SEQUENCE [LARGE SCALE GENOMIC DNA]</scope>
    <source>
        <strain evidence="3">km714</strain>
    </source>
</reference>
<evidence type="ECO:0000313" key="2">
    <source>
        <dbReference type="EMBL" id="RUQ91091.1"/>
    </source>
</evidence>
<dbReference type="PROSITE" id="PS51257">
    <property type="entry name" value="PROKAR_LIPOPROTEIN"/>
    <property type="match status" value="1"/>
</dbReference>
<gene>
    <name evidence="2" type="ORF">EKM59_01015</name>
</gene>
<dbReference type="Pfam" id="PF05150">
    <property type="entry name" value="Legionella_OMP"/>
    <property type="match status" value="1"/>
</dbReference>
<evidence type="ECO:0008006" key="4">
    <source>
        <dbReference type="Google" id="ProtNLM"/>
    </source>
</evidence>
<accession>A0A3S0WT46</accession>
<organism evidence="2 3">
    <name type="scientific">Legionella septentrionalis</name>
    <dbReference type="NCBI Taxonomy" id="2498109"/>
    <lineage>
        <taxon>Bacteria</taxon>
        <taxon>Pseudomonadati</taxon>
        <taxon>Pseudomonadota</taxon>
        <taxon>Gammaproteobacteria</taxon>
        <taxon>Legionellales</taxon>
        <taxon>Legionellaceae</taxon>
        <taxon>Legionella</taxon>
    </lineage>
</organism>
<evidence type="ECO:0000256" key="1">
    <source>
        <dbReference type="SAM" id="SignalP"/>
    </source>
</evidence>
<sequence>MLRKLTLALLGLTASSLVSAGTAGSVVGCTADNVTVPCPLAGWDIGIQALYLKPILTGERVYFPLGTSFREAENDWGWGFALEGSYHFNTGNNLNISWLHYDVSTDAGAFTGGTPFGVANYNLNILNRFDQVNLVMGQHVDFGLVKNAQFYGGLQYASIRNDHNHAYTLPAAAIPAGVTAISEFNRSDFNGVGPVIGINYAYDVASGFSLTANTESSILYGTTRVDRGLVFSPGSVVPASRYGSRKTVVPSVEAKLGLNYAHTLAQGMFNLSGGYQIVNYFNALTMTSLGGDTLNSDFGLYGPYLGINWLGNI</sequence>
<feature type="signal peptide" evidence="1">
    <location>
        <begin position="1"/>
        <end position="20"/>
    </location>
</feature>
<dbReference type="Proteomes" id="UP000288012">
    <property type="component" value="Unassembled WGS sequence"/>
</dbReference>
<name>A0A3S0WT46_9GAMM</name>
<dbReference type="OrthoDB" id="5653740at2"/>
<protein>
    <recommendedName>
        <fullName evidence="4">Major outer membrane protein</fullName>
    </recommendedName>
</protein>
<feature type="chain" id="PRO_5018563353" description="Major outer membrane protein" evidence="1">
    <location>
        <begin position="21"/>
        <end position="313"/>
    </location>
</feature>
<evidence type="ECO:0000313" key="3">
    <source>
        <dbReference type="Proteomes" id="UP000288012"/>
    </source>
</evidence>